<organism evidence="1">
    <name type="scientific">Arion vulgaris</name>
    <dbReference type="NCBI Taxonomy" id="1028688"/>
    <lineage>
        <taxon>Eukaryota</taxon>
        <taxon>Metazoa</taxon>
        <taxon>Spiralia</taxon>
        <taxon>Lophotrochozoa</taxon>
        <taxon>Mollusca</taxon>
        <taxon>Gastropoda</taxon>
        <taxon>Heterobranchia</taxon>
        <taxon>Euthyneura</taxon>
        <taxon>Panpulmonata</taxon>
        <taxon>Eupulmonata</taxon>
        <taxon>Stylommatophora</taxon>
        <taxon>Helicina</taxon>
        <taxon>Arionoidea</taxon>
        <taxon>Arionidae</taxon>
        <taxon>Arion</taxon>
    </lineage>
</organism>
<accession>A0A0B7A6N3</accession>
<dbReference type="AlphaFoldDB" id="A0A0B7A6N3"/>
<evidence type="ECO:0000313" key="1">
    <source>
        <dbReference type="EMBL" id="CEK76634.1"/>
    </source>
</evidence>
<gene>
    <name evidence="1" type="primary">ORF100865</name>
</gene>
<name>A0A0B7A6N3_9EUPU</name>
<dbReference type="EMBL" id="HACG01029769">
    <property type="protein sequence ID" value="CEK76634.1"/>
    <property type="molecule type" value="Transcribed_RNA"/>
</dbReference>
<sequence length="49" mass="5821">MCTDNLLNIYKIISTDSIVYMYKIDNNNRQEKMTTATSVSFMWCHIQKI</sequence>
<reference evidence="1" key="1">
    <citation type="submission" date="2014-12" db="EMBL/GenBank/DDBJ databases">
        <title>Insight into the proteome of Arion vulgaris.</title>
        <authorList>
            <person name="Aradska J."/>
            <person name="Bulat T."/>
            <person name="Smidak R."/>
            <person name="Sarate P."/>
            <person name="Gangsoo J."/>
            <person name="Sialana F."/>
            <person name="Bilban M."/>
            <person name="Lubec G."/>
        </authorList>
    </citation>
    <scope>NUCLEOTIDE SEQUENCE</scope>
    <source>
        <tissue evidence="1">Skin</tissue>
    </source>
</reference>
<proteinExistence type="predicted"/>
<protein>
    <submittedName>
        <fullName evidence="1">Uncharacterized protein</fullName>
    </submittedName>
</protein>